<dbReference type="SUPFAM" id="SSF54285">
    <property type="entry name" value="MoaD/ThiS"/>
    <property type="match status" value="1"/>
</dbReference>
<evidence type="ECO:0000313" key="2">
    <source>
        <dbReference type="Proteomes" id="UP001521209"/>
    </source>
</evidence>
<dbReference type="NCBIfam" id="TIGR01683">
    <property type="entry name" value="thiS"/>
    <property type="match status" value="1"/>
</dbReference>
<comment type="caution">
    <text evidence="1">The sequence shown here is derived from an EMBL/GenBank/DDBJ whole genome shotgun (WGS) entry which is preliminary data.</text>
</comment>
<dbReference type="CDD" id="cd00565">
    <property type="entry name" value="Ubl_ThiS"/>
    <property type="match status" value="1"/>
</dbReference>
<dbReference type="Pfam" id="PF02597">
    <property type="entry name" value="ThiS"/>
    <property type="match status" value="1"/>
</dbReference>
<dbReference type="InterPro" id="IPR016155">
    <property type="entry name" value="Mopterin_synth/thiamin_S_b"/>
</dbReference>
<organism evidence="1 2">
    <name type="scientific">Acidiphilium iwatense</name>
    <dbReference type="NCBI Taxonomy" id="768198"/>
    <lineage>
        <taxon>Bacteria</taxon>
        <taxon>Pseudomonadati</taxon>
        <taxon>Pseudomonadota</taxon>
        <taxon>Alphaproteobacteria</taxon>
        <taxon>Acetobacterales</taxon>
        <taxon>Acidocellaceae</taxon>
        <taxon>Acidiphilium</taxon>
    </lineage>
</organism>
<name>A0ABS9DWH1_9PROT</name>
<reference evidence="1 2" key="1">
    <citation type="submission" date="2022-01" db="EMBL/GenBank/DDBJ databases">
        <authorList>
            <person name="Won M."/>
            <person name="Kim S.-J."/>
            <person name="Kwon S.-W."/>
        </authorList>
    </citation>
    <scope>NUCLEOTIDE SEQUENCE [LARGE SCALE GENOMIC DNA]</scope>
    <source>
        <strain evidence="1 2">KCTC 23505</strain>
    </source>
</reference>
<sequence>MSEDDIRVNGAFEPFAPTIAALLDAKGLEQTKGLAIALNDAVVPKSAWATTRLKSGDSIEIVRAVGGG</sequence>
<dbReference type="InterPro" id="IPR010035">
    <property type="entry name" value="Thi_S"/>
</dbReference>
<gene>
    <name evidence="1" type="primary">thiS</name>
    <name evidence="1" type="ORF">L2A60_10425</name>
</gene>
<dbReference type="Proteomes" id="UP001521209">
    <property type="component" value="Unassembled WGS sequence"/>
</dbReference>
<dbReference type="InterPro" id="IPR012675">
    <property type="entry name" value="Beta-grasp_dom_sf"/>
</dbReference>
<proteinExistence type="predicted"/>
<protein>
    <submittedName>
        <fullName evidence="1">Sulfur carrier protein ThiS</fullName>
    </submittedName>
</protein>
<keyword evidence="2" id="KW-1185">Reference proteome</keyword>
<dbReference type="RefSeq" id="WP_235704318.1">
    <property type="nucleotide sequence ID" value="NZ_JAKGBZ010000017.1"/>
</dbReference>
<accession>A0ABS9DWH1</accession>
<dbReference type="PANTHER" id="PTHR34472">
    <property type="entry name" value="SULFUR CARRIER PROTEIN THIS"/>
    <property type="match status" value="1"/>
</dbReference>
<evidence type="ECO:0000313" key="1">
    <source>
        <dbReference type="EMBL" id="MCF3947093.1"/>
    </source>
</evidence>
<dbReference type="PANTHER" id="PTHR34472:SF1">
    <property type="entry name" value="SULFUR CARRIER PROTEIN THIS"/>
    <property type="match status" value="1"/>
</dbReference>
<dbReference type="InterPro" id="IPR003749">
    <property type="entry name" value="ThiS/MoaD-like"/>
</dbReference>
<dbReference type="Gene3D" id="3.10.20.30">
    <property type="match status" value="1"/>
</dbReference>
<dbReference type="EMBL" id="JAKGBZ010000017">
    <property type="protein sequence ID" value="MCF3947093.1"/>
    <property type="molecule type" value="Genomic_DNA"/>
</dbReference>